<protein>
    <submittedName>
        <fullName evidence="2">Uncharacterized protein</fullName>
    </submittedName>
</protein>
<feature type="signal peptide" evidence="1">
    <location>
        <begin position="1"/>
        <end position="21"/>
    </location>
</feature>
<keyword evidence="1" id="KW-0732">Signal</keyword>
<dbReference type="AlphaFoldDB" id="A0A0H5R9Q6"/>
<organism evidence="2">
    <name type="scientific">Spongospora subterranea</name>
    <dbReference type="NCBI Taxonomy" id="70186"/>
    <lineage>
        <taxon>Eukaryota</taxon>
        <taxon>Sar</taxon>
        <taxon>Rhizaria</taxon>
        <taxon>Endomyxa</taxon>
        <taxon>Phytomyxea</taxon>
        <taxon>Plasmodiophorida</taxon>
        <taxon>Plasmodiophoridae</taxon>
        <taxon>Spongospora</taxon>
    </lineage>
</organism>
<proteinExistence type="predicted"/>
<feature type="chain" id="PRO_5005223895" evidence="1">
    <location>
        <begin position="22"/>
        <end position="317"/>
    </location>
</feature>
<sequence length="317" mass="37078">MSCFSAFFCLYVVTSFGLSSAGLTNCFKFCRSETDCATRTDKQPIPESVAADNDYFNIKNQILQAYRDLRDEHHKKDVELTENLMTLFQMNLKDMNLAICYFQGMPNVDIELFLNRFGPTPEDCQSLLETARKFQCREAIYWLYANDKVDIKDMSIEDADFEIRSRQLFGDLFERIAKSADCGFFYDFGPHLMAKRIKQFHTLPGVDFYHCLGKWAHGRTVHAGYMECIISAALKYKRTDVIYWIIERDCRGENYSLDIVYELQLFFNEKVSHSDYPLKESFRHQLRQIVDSHNKFWDDHELDQARLKNGDRDGGAC</sequence>
<name>A0A0H5R9Q6_9EUKA</name>
<evidence type="ECO:0000256" key="1">
    <source>
        <dbReference type="SAM" id="SignalP"/>
    </source>
</evidence>
<evidence type="ECO:0000313" key="2">
    <source>
        <dbReference type="EMBL" id="CRZ05164.1"/>
    </source>
</evidence>
<dbReference type="EMBL" id="HACM01004722">
    <property type="protein sequence ID" value="CRZ05164.1"/>
    <property type="molecule type" value="Transcribed_RNA"/>
</dbReference>
<reference evidence="2" key="1">
    <citation type="submission" date="2015-04" db="EMBL/GenBank/DDBJ databases">
        <title>The genome sequence of the plant pathogenic Rhizarian Plasmodiophora brassicae reveals insights in its biotrophic life cycle and the origin of chitin synthesis.</title>
        <authorList>
            <person name="Schwelm A."/>
            <person name="Fogelqvist J."/>
            <person name="Knaust A."/>
            <person name="Julke S."/>
            <person name="Lilja T."/>
            <person name="Dhandapani V."/>
            <person name="Bonilla-Rosso G."/>
            <person name="Karlsson M."/>
            <person name="Shevchenko A."/>
            <person name="Choi S.R."/>
            <person name="Kim H.G."/>
            <person name="Park J.Y."/>
            <person name="Lim Y.P."/>
            <person name="Ludwig-Muller J."/>
            <person name="Dixelius C."/>
        </authorList>
    </citation>
    <scope>NUCLEOTIDE SEQUENCE</scope>
    <source>
        <tissue evidence="2">Potato root galls</tissue>
    </source>
</reference>
<accession>A0A0H5R9Q6</accession>